<dbReference type="HOGENOM" id="CLU_006298_0_0_0"/>
<accession>E8V1T3</accession>
<dbReference type="AlphaFoldDB" id="E8V1T3"/>
<dbReference type="InterPro" id="IPR057601">
    <property type="entry name" value="Oar-like_b-barrel"/>
</dbReference>
<evidence type="ECO:0000313" key="9">
    <source>
        <dbReference type="Proteomes" id="UP000006844"/>
    </source>
</evidence>
<dbReference type="eggNOG" id="COG4771">
    <property type="taxonomic scope" value="Bacteria"/>
</dbReference>
<keyword evidence="9" id="KW-1185">Reference proteome</keyword>
<dbReference type="GO" id="GO:0044718">
    <property type="term" value="P:siderophore transmembrane transport"/>
    <property type="evidence" value="ECO:0007669"/>
    <property type="project" value="TreeGrafter"/>
</dbReference>
<keyword evidence="2" id="KW-0813">Transport</keyword>
<sequence>MKKYLVGKMSLPAILIAIVFTLFSVVSSAQRYLGAIQGEVADESGAVIPNASVTVTEVATHFKSTTTTNASGVYSFPALNPGNYTVVSTATGFGTDTRHEVVLTAGESQKIDFKLRAGGSTESVDVSASNPLLDTGSANIATTLSTKEVTDLPNVGRNPFVMATLAAGVVNTGSGGYFQGKASQFTNPFSGVAVQITTDGNAGHNRLLLNGIPDDPAERLSGAGYTGFVPSPEAVEEVKVQTSIFDAQVGHGNGTVTNTVVRGGTNKLHGAAYYVFQNTYLNANTSEKVLNQNSTNPTVRTPRNNDQLSQTGFVVDGPVWIPKIYNGHDKTFFMAAFERYASHTAINYSARVPTAAERAGDFSALCSAFDATGFCTSGIQLYRPASVLDGNNNRTAFYANNNIASAINPTGAALMTYLPLPNVPGASITSTNYISTKTSYPSTYPSFIFRLDHQVTAKNRLNATFFRSGLTQSYPLQGFPKAVGPTGYGYSVYRNNRGGSIDDVHTFTSSMVLDSRFGLIYHPFGLQYPGNSNFDLSSIGMSTSNYPNLSFPGVTPTDSYAGLAAGAGGQISSNVTGSLSEILTKIWGKHSVRFGFEGNMIRYNVQNPLSGFGALTFDRRFTQKNSVNTAVGADASSGDAMASLLLGYHSAATYNIQAAYALQQIYVAPFVQDDWRITPKLTLNLGARWDYESPITERYNKQVTDFCTTCASPLQASVPNLALNGGLRFTSNSNRFPYPRDLNNFQPRLGAAYQATPTTVARAGFGIIYFNTLESPIGTGFSQTTTYNNYTTSAPLYSLSNPYPSGVTLPTGSSLGLGTGLGQNINFVDPNHVTPKSAQYSASVQQQFPGKFVLQIAYIGARPTRLEVSHNINVLPAQYLNQGAAGVSFLNAAVTNPMAGKFTGMGTTSLNNATVPQYQLLLPFPEFGTVTEQYSSIGSAPYNSMQIQVQRPMRNHFSIQGNFTWQKIMLRNGFFSNGNQVTNPNLYSVQDLNATLIGNVFGTIELPRFLKRPAYERLLIGGWQLNSVFRAQNGNLVAAPSTVNIIGDPNQGNKTYSRYINTCYQNQAGANVASTASAPACDALSPNPAYRQRYAYDLQNNSTYIGVRQRIYPLLDLSMFKRFVVREGVSFEIRGEFFNVLNTPNFSGPNTTIGNSQFGASPYSSINGATYYTQANDPRIGQLTGRINF</sequence>
<evidence type="ECO:0000256" key="2">
    <source>
        <dbReference type="ARBA" id="ARBA00022448"/>
    </source>
</evidence>
<dbReference type="InterPro" id="IPR036942">
    <property type="entry name" value="Beta-barrel_TonB_sf"/>
</dbReference>
<dbReference type="Gene3D" id="2.40.170.20">
    <property type="entry name" value="TonB-dependent receptor, beta-barrel domain"/>
    <property type="match status" value="1"/>
</dbReference>
<evidence type="ECO:0000256" key="6">
    <source>
        <dbReference type="ARBA" id="ARBA00023237"/>
    </source>
</evidence>
<dbReference type="EMBL" id="CP002467">
    <property type="protein sequence ID" value="ADV83421.1"/>
    <property type="molecule type" value="Genomic_DNA"/>
</dbReference>
<evidence type="ECO:0000256" key="5">
    <source>
        <dbReference type="ARBA" id="ARBA00023136"/>
    </source>
</evidence>
<comment type="subcellular location">
    <subcellularLocation>
        <location evidence="1">Cell outer membrane</location>
        <topology evidence="1">Multi-pass membrane protein</topology>
    </subcellularLocation>
</comment>
<reference evidence="8 9" key="1">
    <citation type="journal article" date="2012" name="Stand. Genomic Sci.">
        <title>Complete genome sequence of Terriglobus saanensis type strain SP1PR4(T), an Acidobacteria from tundra soil.</title>
        <authorList>
            <person name="Rawat S.R."/>
            <person name="Mannisto M.K."/>
            <person name="Starovoytov V."/>
            <person name="Goodwin L."/>
            <person name="Nolan M."/>
            <person name="Hauser L."/>
            <person name="Land M."/>
            <person name="Davenport K.W."/>
            <person name="Woyke T."/>
            <person name="Haggblom M.M."/>
        </authorList>
    </citation>
    <scope>NUCLEOTIDE SEQUENCE</scope>
    <source>
        <strain evidence="9">ATCC BAA-1853 / DSM 23119 / SP1PR4</strain>
    </source>
</reference>
<dbReference type="SUPFAM" id="SSF49464">
    <property type="entry name" value="Carboxypeptidase regulatory domain-like"/>
    <property type="match status" value="1"/>
</dbReference>
<protein>
    <submittedName>
        <fullName evidence="8">Cna B domain protein</fullName>
    </submittedName>
</protein>
<dbReference type="STRING" id="401053.AciPR4_2643"/>
<name>E8V1T3_TERSS</name>
<dbReference type="Gene3D" id="2.60.40.1120">
    <property type="entry name" value="Carboxypeptidase-like, regulatory domain"/>
    <property type="match status" value="1"/>
</dbReference>
<evidence type="ECO:0000259" key="7">
    <source>
        <dbReference type="Pfam" id="PF25183"/>
    </source>
</evidence>
<dbReference type="Proteomes" id="UP000006844">
    <property type="component" value="Chromosome"/>
</dbReference>
<dbReference type="KEGG" id="tsa:AciPR4_2643"/>
<dbReference type="InterPro" id="IPR039426">
    <property type="entry name" value="TonB-dep_rcpt-like"/>
</dbReference>
<dbReference type="Pfam" id="PF13620">
    <property type="entry name" value="CarboxypepD_reg"/>
    <property type="match status" value="1"/>
</dbReference>
<feature type="domain" description="TonB-dependent transporter Oar-like beta-barrel" evidence="7">
    <location>
        <begin position="260"/>
        <end position="1161"/>
    </location>
</feature>
<evidence type="ECO:0000313" key="8">
    <source>
        <dbReference type="EMBL" id="ADV83421.1"/>
    </source>
</evidence>
<evidence type="ECO:0000256" key="3">
    <source>
        <dbReference type="ARBA" id="ARBA00022452"/>
    </source>
</evidence>
<dbReference type="GO" id="GO:0009279">
    <property type="term" value="C:cell outer membrane"/>
    <property type="evidence" value="ECO:0007669"/>
    <property type="project" value="UniProtKB-SubCell"/>
</dbReference>
<dbReference type="RefSeq" id="WP_013569154.1">
    <property type="nucleotide sequence ID" value="NC_014963.1"/>
</dbReference>
<keyword evidence="4" id="KW-0812">Transmembrane</keyword>
<dbReference type="InterPro" id="IPR008969">
    <property type="entry name" value="CarboxyPept-like_regulatory"/>
</dbReference>
<evidence type="ECO:0000256" key="4">
    <source>
        <dbReference type="ARBA" id="ARBA00022692"/>
    </source>
</evidence>
<organism evidence="8 9">
    <name type="scientific">Terriglobus saanensis (strain ATCC BAA-1853 / DSM 23119 / SP1PR4)</name>
    <dbReference type="NCBI Taxonomy" id="401053"/>
    <lineage>
        <taxon>Bacteria</taxon>
        <taxon>Pseudomonadati</taxon>
        <taxon>Acidobacteriota</taxon>
        <taxon>Terriglobia</taxon>
        <taxon>Terriglobales</taxon>
        <taxon>Acidobacteriaceae</taxon>
        <taxon>Terriglobus</taxon>
    </lineage>
</organism>
<keyword evidence="5" id="KW-0472">Membrane</keyword>
<dbReference type="GO" id="GO:0015344">
    <property type="term" value="F:siderophore uptake transmembrane transporter activity"/>
    <property type="evidence" value="ECO:0007669"/>
    <property type="project" value="TreeGrafter"/>
</dbReference>
<gene>
    <name evidence="8" type="ordered locus">AciPR4_2643</name>
</gene>
<dbReference type="PANTHER" id="PTHR30069">
    <property type="entry name" value="TONB-DEPENDENT OUTER MEMBRANE RECEPTOR"/>
    <property type="match status" value="1"/>
</dbReference>
<keyword evidence="3" id="KW-1134">Transmembrane beta strand</keyword>
<dbReference type="Pfam" id="PF25183">
    <property type="entry name" value="OMP_b-brl_4"/>
    <property type="match status" value="1"/>
</dbReference>
<dbReference type="PANTHER" id="PTHR30069:SF46">
    <property type="entry name" value="OAR PROTEIN"/>
    <property type="match status" value="1"/>
</dbReference>
<proteinExistence type="predicted"/>
<evidence type="ECO:0000256" key="1">
    <source>
        <dbReference type="ARBA" id="ARBA00004571"/>
    </source>
</evidence>
<dbReference type="SUPFAM" id="SSF56935">
    <property type="entry name" value="Porins"/>
    <property type="match status" value="1"/>
</dbReference>
<keyword evidence="6" id="KW-0998">Cell outer membrane</keyword>